<dbReference type="CDD" id="cd00085">
    <property type="entry name" value="HNHc"/>
    <property type="match status" value="1"/>
</dbReference>
<evidence type="ECO:0000256" key="2">
    <source>
        <dbReference type="SAM" id="Phobius"/>
    </source>
</evidence>
<dbReference type="InterPro" id="IPR002711">
    <property type="entry name" value="HNH"/>
</dbReference>
<feature type="transmembrane region" description="Helical" evidence="2">
    <location>
        <begin position="27"/>
        <end position="44"/>
    </location>
</feature>
<keyword evidence="2" id="KW-1133">Transmembrane helix</keyword>
<dbReference type="GO" id="GO:0008270">
    <property type="term" value="F:zinc ion binding"/>
    <property type="evidence" value="ECO:0007669"/>
    <property type="project" value="InterPro"/>
</dbReference>
<evidence type="ECO:0000313" key="4">
    <source>
        <dbReference type="EMBL" id="QHT84887.1"/>
    </source>
</evidence>
<evidence type="ECO:0000256" key="1">
    <source>
        <dbReference type="SAM" id="MobiDB-lite"/>
    </source>
</evidence>
<dbReference type="Pfam" id="PF01844">
    <property type="entry name" value="HNH"/>
    <property type="match status" value="1"/>
</dbReference>
<dbReference type="GO" id="GO:0003676">
    <property type="term" value="F:nucleic acid binding"/>
    <property type="evidence" value="ECO:0007669"/>
    <property type="project" value="InterPro"/>
</dbReference>
<dbReference type="InterPro" id="IPR003615">
    <property type="entry name" value="HNH_nuc"/>
</dbReference>
<dbReference type="Gene3D" id="1.10.30.50">
    <property type="match status" value="1"/>
</dbReference>
<feature type="domain" description="HNH nuclease" evidence="3">
    <location>
        <begin position="146"/>
        <end position="198"/>
    </location>
</feature>
<reference evidence="4" key="1">
    <citation type="journal article" date="2020" name="Nature">
        <title>Giant virus diversity and host interactions through global metagenomics.</title>
        <authorList>
            <person name="Schulz F."/>
            <person name="Roux S."/>
            <person name="Paez-Espino D."/>
            <person name="Jungbluth S."/>
            <person name="Walsh D.A."/>
            <person name="Denef V.J."/>
            <person name="McMahon K.D."/>
            <person name="Konstantinidis K.T."/>
            <person name="Eloe-Fadrosh E.A."/>
            <person name="Kyrpides N.C."/>
            <person name="Woyke T."/>
        </authorList>
    </citation>
    <scope>NUCLEOTIDE SEQUENCE</scope>
    <source>
        <strain evidence="4">GVMAG-M-3300023184-178</strain>
    </source>
</reference>
<keyword evidence="2" id="KW-0812">Transmembrane</keyword>
<proteinExistence type="predicted"/>
<keyword evidence="2" id="KW-0472">Membrane</keyword>
<dbReference type="GO" id="GO:0004519">
    <property type="term" value="F:endonuclease activity"/>
    <property type="evidence" value="ECO:0007669"/>
    <property type="project" value="InterPro"/>
</dbReference>
<evidence type="ECO:0000259" key="3">
    <source>
        <dbReference type="SMART" id="SM00507"/>
    </source>
</evidence>
<sequence>MAITAFLIFNTYHDGKYSKMFFKYKKYYQMAFFAFLGITFYLLVKKNPLRCKNILLHANNVVKYMPIDKSSMDMISPILDFTSGRTEESGGGGSEKSFMDHFKNMVGDDEDGGASSLINSHERRLLQSGKSSSNGGKATKRSVSETKKKYVASSQNWKCGDCKTQLNAWFEVDHKVRLEYGGGNEVENLIALCRECHGKKTAHENM</sequence>
<name>A0A6C0HXE8_9ZZZZ</name>
<organism evidence="4">
    <name type="scientific">viral metagenome</name>
    <dbReference type="NCBI Taxonomy" id="1070528"/>
    <lineage>
        <taxon>unclassified sequences</taxon>
        <taxon>metagenomes</taxon>
        <taxon>organismal metagenomes</taxon>
    </lineage>
</organism>
<dbReference type="AlphaFoldDB" id="A0A6C0HXE8"/>
<feature type="region of interest" description="Disordered" evidence="1">
    <location>
        <begin position="125"/>
        <end position="146"/>
    </location>
</feature>
<accession>A0A6C0HXE8</accession>
<dbReference type="SMART" id="SM00507">
    <property type="entry name" value="HNHc"/>
    <property type="match status" value="1"/>
</dbReference>
<protein>
    <recommendedName>
        <fullName evidence="3">HNH nuclease domain-containing protein</fullName>
    </recommendedName>
</protein>
<dbReference type="EMBL" id="MN740028">
    <property type="protein sequence ID" value="QHT84887.1"/>
    <property type="molecule type" value="Genomic_DNA"/>
</dbReference>